<feature type="transmembrane region" description="Helical" evidence="1">
    <location>
        <begin position="78"/>
        <end position="100"/>
    </location>
</feature>
<proteinExistence type="predicted"/>
<dbReference type="GO" id="GO:0016020">
    <property type="term" value="C:membrane"/>
    <property type="evidence" value="ECO:0007669"/>
    <property type="project" value="TreeGrafter"/>
</dbReference>
<feature type="transmembrane region" description="Helical" evidence="1">
    <location>
        <begin position="163"/>
        <end position="191"/>
    </location>
</feature>
<accession>A0A4Y9SAS9</accession>
<dbReference type="RefSeq" id="WP_135203523.1">
    <property type="nucleotide sequence ID" value="NZ_SPVG01000210.1"/>
</dbReference>
<evidence type="ECO:0000259" key="2">
    <source>
        <dbReference type="Pfam" id="PF01757"/>
    </source>
</evidence>
<reference evidence="3 4" key="1">
    <citation type="submission" date="2019-03" db="EMBL/GenBank/DDBJ databases">
        <title>Draft Genome Sequence of Duganella callidus sp. nov., a Novel Duganella Species Isolated from Cultivated Soil.</title>
        <authorList>
            <person name="Raths R."/>
            <person name="Peta V."/>
            <person name="Bucking H."/>
        </authorList>
    </citation>
    <scope>NUCLEOTIDE SEQUENCE [LARGE SCALE GENOMIC DNA]</scope>
    <source>
        <strain evidence="3 4">DN04</strain>
    </source>
</reference>
<dbReference type="PANTHER" id="PTHR23028:SF53">
    <property type="entry name" value="ACYL_TRANSF_3 DOMAIN-CONTAINING PROTEIN"/>
    <property type="match status" value="1"/>
</dbReference>
<keyword evidence="1" id="KW-0472">Membrane</keyword>
<dbReference type="AlphaFoldDB" id="A0A4Y9SAS9"/>
<feature type="transmembrane region" description="Helical" evidence="1">
    <location>
        <begin position="317"/>
        <end position="335"/>
    </location>
</feature>
<keyword evidence="1" id="KW-0812">Transmembrane</keyword>
<dbReference type="OrthoDB" id="9796461at2"/>
<comment type="caution">
    <text evidence="3">The sequence shown here is derived from an EMBL/GenBank/DDBJ whole genome shotgun (WGS) entry which is preliminary data.</text>
</comment>
<feature type="transmembrane region" description="Helical" evidence="1">
    <location>
        <begin position="6"/>
        <end position="25"/>
    </location>
</feature>
<gene>
    <name evidence="3" type="ORF">E4L98_21150</name>
</gene>
<dbReference type="InterPro" id="IPR002656">
    <property type="entry name" value="Acyl_transf_3_dom"/>
</dbReference>
<feature type="transmembrane region" description="Helical" evidence="1">
    <location>
        <begin position="249"/>
        <end position="267"/>
    </location>
</feature>
<feature type="transmembrane region" description="Helical" evidence="1">
    <location>
        <begin position="288"/>
        <end position="311"/>
    </location>
</feature>
<feature type="domain" description="Acyltransferase 3" evidence="2">
    <location>
        <begin position="7"/>
        <end position="333"/>
    </location>
</feature>
<protein>
    <submittedName>
        <fullName evidence="3">Acyltransferase</fullName>
    </submittedName>
</protein>
<organism evidence="3 4">
    <name type="scientific">Duganella callida</name>
    <dbReference type="NCBI Taxonomy" id="2561932"/>
    <lineage>
        <taxon>Bacteria</taxon>
        <taxon>Pseudomonadati</taxon>
        <taxon>Pseudomonadota</taxon>
        <taxon>Betaproteobacteria</taxon>
        <taxon>Burkholderiales</taxon>
        <taxon>Oxalobacteraceae</taxon>
        <taxon>Telluria group</taxon>
        <taxon>Duganella</taxon>
    </lineage>
</organism>
<keyword evidence="3" id="KW-0808">Transferase</keyword>
<dbReference type="InterPro" id="IPR050879">
    <property type="entry name" value="Acyltransferase_3"/>
</dbReference>
<keyword evidence="4" id="KW-1185">Reference proteome</keyword>
<dbReference type="GO" id="GO:0000271">
    <property type="term" value="P:polysaccharide biosynthetic process"/>
    <property type="evidence" value="ECO:0007669"/>
    <property type="project" value="TreeGrafter"/>
</dbReference>
<keyword evidence="3" id="KW-0012">Acyltransferase</keyword>
<dbReference type="Pfam" id="PF01757">
    <property type="entry name" value="Acyl_transf_3"/>
    <property type="match status" value="1"/>
</dbReference>
<dbReference type="PANTHER" id="PTHR23028">
    <property type="entry name" value="ACETYLTRANSFERASE"/>
    <property type="match status" value="1"/>
</dbReference>
<evidence type="ECO:0000313" key="3">
    <source>
        <dbReference type="EMBL" id="TFW17279.1"/>
    </source>
</evidence>
<evidence type="ECO:0000313" key="4">
    <source>
        <dbReference type="Proteomes" id="UP000297729"/>
    </source>
</evidence>
<dbReference type="EMBL" id="SPVG01000210">
    <property type="protein sequence ID" value="TFW17279.1"/>
    <property type="molecule type" value="Genomic_DNA"/>
</dbReference>
<sequence>MNRAFSIYLDLLRFLAACLVVIYHSNSRLLSASVLPLSTYGHEAVIVFFVLSGYVIAYATDARENSPASYWASRLSRIWSLAIPAILLTPLLDMAGEALAPAVYEGYTTHDHAALRMATSALFLNEVWTVSIMCFSNIAYWSLNYEVSYYLLFALYAFGGRRRWLWMALAGALIGPKILLLAPVWVLGVAAYRWRAPQRMPEWLGWTCVAASLLLFAAIEASRLSELLSAQVRAALGAHWYRELNYSRWFLSDYLLGLSVFLHFIGVRRVADRLAPALLALERPVRALAAYTFSLYILHQPLLYFYTALIGLPPSDARKYVAVIGCVALTVWLIGSQTEQKRHRLRAWLERALQRPAMRYRSSLS</sequence>
<keyword evidence="1" id="KW-1133">Transmembrane helix</keyword>
<dbReference type="Proteomes" id="UP000297729">
    <property type="component" value="Unassembled WGS sequence"/>
</dbReference>
<dbReference type="GO" id="GO:0016747">
    <property type="term" value="F:acyltransferase activity, transferring groups other than amino-acyl groups"/>
    <property type="evidence" value="ECO:0007669"/>
    <property type="project" value="InterPro"/>
</dbReference>
<feature type="transmembrane region" description="Helical" evidence="1">
    <location>
        <begin position="37"/>
        <end position="58"/>
    </location>
</feature>
<name>A0A4Y9SAS9_9BURK</name>
<evidence type="ECO:0000256" key="1">
    <source>
        <dbReference type="SAM" id="Phobius"/>
    </source>
</evidence>